<gene>
    <name evidence="8" type="ORF">BW732_05475</name>
</gene>
<keyword evidence="9" id="KW-1185">Reference proteome</keyword>
<feature type="domain" description="Gram-positive cocci surface proteins LPxTG" evidence="5">
    <location>
        <begin position="368"/>
        <end position="398"/>
    </location>
</feature>
<dbReference type="InterPro" id="IPR013783">
    <property type="entry name" value="Ig-like_fold"/>
</dbReference>
<evidence type="ECO:0000313" key="8">
    <source>
        <dbReference type="EMBL" id="AQP53741.1"/>
    </source>
</evidence>
<keyword evidence="4" id="KW-0572">Peptidoglycan-anchor</keyword>
<dbReference type="KEGG" id="vpi:BW732_05475"/>
<dbReference type="EMBL" id="CP019609">
    <property type="protein sequence ID" value="AQP53741.1"/>
    <property type="molecule type" value="Genomic_DNA"/>
</dbReference>
<keyword evidence="2" id="KW-0964">Secreted</keyword>
<dbReference type="Pfam" id="PF17802">
    <property type="entry name" value="SpaA"/>
    <property type="match status" value="1"/>
</dbReference>
<keyword evidence="1" id="KW-0134">Cell wall</keyword>
<evidence type="ECO:0000256" key="4">
    <source>
        <dbReference type="ARBA" id="ARBA00023088"/>
    </source>
</evidence>
<dbReference type="NCBIfam" id="TIGR01167">
    <property type="entry name" value="LPXTG_anchor"/>
    <property type="match status" value="1"/>
</dbReference>
<dbReference type="InterPro" id="IPR041033">
    <property type="entry name" value="SpaA_PFL_dom_1"/>
</dbReference>
<dbReference type="Gene3D" id="2.60.40.740">
    <property type="match status" value="1"/>
</dbReference>
<evidence type="ECO:0000259" key="5">
    <source>
        <dbReference type="Pfam" id="PF00746"/>
    </source>
</evidence>
<organism evidence="8 9">
    <name type="scientific">Vagococcus penaei</name>
    <dbReference type="NCBI Taxonomy" id="633807"/>
    <lineage>
        <taxon>Bacteria</taxon>
        <taxon>Bacillati</taxon>
        <taxon>Bacillota</taxon>
        <taxon>Bacilli</taxon>
        <taxon>Lactobacillales</taxon>
        <taxon>Enterococcaceae</taxon>
        <taxon>Vagococcus</taxon>
    </lineage>
</organism>
<dbReference type="AlphaFoldDB" id="A0A1Q2D5Z7"/>
<dbReference type="OrthoDB" id="3263741at2"/>
<reference evidence="8 9" key="1">
    <citation type="journal article" date="2010" name="Int. J. Syst. Evol. Microbiol.">
        <title>Vagococcus penaei sp. nov., isolated from spoilage microbiota of cooked shrimp (Penaeus vannamei).</title>
        <authorList>
            <person name="Jaffres E."/>
            <person name="Prevost H."/>
            <person name="Rossero A."/>
            <person name="Joffraud J.J."/>
            <person name="Dousset X."/>
        </authorList>
    </citation>
    <scope>NUCLEOTIDE SEQUENCE [LARGE SCALE GENOMIC DNA]</scope>
    <source>
        <strain evidence="8 9">CD276</strain>
    </source>
</reference>
<dbReference type="Gene3D" id="2.60.40.10">
    <property type="entry name" value="Immunoglobulins"/>
    <property type="match status" value="2"/>
</dbReference>
<accession>A0A1Q2D5Z7</accession>
<dbReference type="InterPro" id="IPR032364">
    <property type="entry name" value="GramPos_pilinD1_N"/>
</dbReference>
<protein>
    <submittedName>
        <fullName evidence="8">Uncharacterized protein</fullName>
    </submittedName>
</protein>
<dbReference type="Proteomes" id="UP000188246">
    <property type="component" value="Chromosome"/>
</dbReference>
<evidence type="ECO:0000259" key="7">
    <source>
        <dbReference type="Pfam" id="PF17802"/>
    </source>
</evidence>
<feature type="domain" description="Gram-positive pilin subunit D1 N-terminal" evidence="6">
    <location>
        <begin position="2"/>
        <end position="96"/>
    </location>
</feature>
<evidence type="ECO:0000256" key="3">
    <source>
        <dbReference type="ARBA" id="ARBA00022729"/>
    </source>
</evidence>
<dbReference type="Pfam" id="PF16555">
    <property type="entry name" value="GramPos_pilinD1"/>
    <property type="match status" value="1"/>
</dbReference>
<evidence type="ECO:0000256" key="2">
    <source>
        <dbReference type="ARBA" id="ARBA00022525"/>
    </source>
</evidence>
<keyword evidence="3" id="KW-0732">Signal</keyword>
<feature type="domain" description="SpaA-like prealbumin fold" evidence="7">
    <location>
        <begin position="258"/>
        <end position="354"/>
    </location>
</feature>
<proteinExistence type="predicted"/>
<evidence type="ECO:0000313" key="9">
    <source>
        <dbReference type="Proteomes" id="UP000188246"/>
    </source>
</evidence>
<dbReference type="NCBIfam" id="NF033902">
    <property type="entry name" value="iso_D2_wall_anc"/>
    <property type="match status" value="1"/>
</dbReference>
<dbReference type="InterPro" id="IPR048052">
    <property type="entry name" value="FM1-like"/>
</dbReference>
<dbReference type="Pfam" id="PF00746">
    <property type="entry name" value="Gram_pos_anchor"/>
    <property type="match status" value="1"/>
</dbReference>
<sequence length="403" mass="43957">MTDEFTKIRETQSKEVATQEIIKLVIEASIPLTKKEITVGPTTEDGKASVDLPAKSDNKDAVYVITGPRAEPMVVAFPVYKAATDELLTNVNIYPKTVPDVIKVKKESNKVSYDAGEEVRYTVTIDLPENIHGKYSNGKAFYQEIKLEDVHDKTKLTYVANSLSIEDDAKNSYDKQILVDNDGSSDEKDTISIDVAKLDSSAKQLTLNYTLKLNNNATQGVFFNKAKASVIPLNYDGQPSTNIPTAEDSISIRTGSHSFIKVNGANETETLAGAEFKVRKKGSESYLKVATTTDAVSWGTKENATIIQSDDKGEFSVVGLADGEYELIEVKAPQGFILDNQPTAFTISDKSHEKKSEKTITNREKGFLPATGGKGIIFLLVGGSVLIGGVGFYFTKGRKRIEG</sequence>
<dbReference type="InterPro" id="IPR019931">
    <property type="entry name" value="LPXTG_anchor"/>
</dbReference>
<name>A0A1Q2D5Z7_9ENTE</name>
<evidence type="ECO:0000259" key="6">
    <source>
        <dbReference type="Pfam" id="PF16555"/>
    </source>
</evidence>
<dbReference type="RefSeq" id="WP_077275824.1">
    <property type="nucleotide sequence ID" value="NZ_CP019609.1"/>
</dbReference>
<evidence type="ECO:0000256" key="1">
    <source>
        <dbReference type="ARBA" id="ARBA00022512"/>
    </source>
</evidence>
<dbReference type="STRING" id="633807.BW732_05475"/>